<feature type="transmembrane region" description="Helical" evidence="1">
    <location>
        <begin position="47"/>
        <end position="67"/>
    </location>
</feature>
<keyword evidence="1" id="KW-0472">Membrane</keyword>
<sequence length="73" mass="8105">MEIRDRLFEWLTGLLFQNVGVQTSLVLVALVALLVPRDRDRRSVSSVILAIGMVLFFGGHLVLRITLPGSRTA</sequence>
<dbReference type="RefSeq" id="WP_196192922.1">
    <property type="nucleotide sequence ID" value="NZ_JADPRT010000002.1"/>
</dbReference>
<dbReference type="Proteomes" id="UP000657385">
    <property type="component" value="Unassembled WGS sequence"/>
</dbReference>
<proteinExistence type="predicted"/>
<keyword evidence="1" id="KW-1133">Transmembrane helix</keyword>
<keyword evidence="1" id="KW-0812">Transmembrane</keyword>
<organism evidence="2 3">
    <name type="scientific">Streptacidiphilus fuscans</name>
    <dbReference type="NCBI Taxonomy" id="2789292"/>
    <lineage>
        <taxon>Bacteria</taxon>
        <taxon>Bacillati</taxon>
        <taxon>Actinomycetota</taxon>
        <taxon>Actinomycetes</taxon>
        <taxon>Kitasatosporales</taxon>
        <taxon>Streptomycetaceae</taxon>
        <taxon>Streptacidiphilus</taxon>
    </lineage>
</organism>
<evidence type="ECO:0000313" key="2">
    <source>
        <dbReference type="EMBL" id="MBF9067781.1"/>
    </source>
</evidence>
<dbReference type="EMBL" id="JADPRT010000002">
    <property type="protein sequence ID" value="MBF9067781.1"/>
    <property type="molecule type" value="Genomic_DNA"/>
</dbReference>
<gene>
    <name evidence="2" type="ORF">I2501_06975</name>
</gene>
<evidence type="ECO:0000256" key="1">
    <source>
        <dbReference type="SAM" id="Phobius"/>
    </source>
</evidence>
<comment type="caution">
    <text evidence="2">The sequence shown here is derived from an EMBL/GenBank/DDBJ whole genome shotgun (WGS) entry which is preliminary data.</text>
</comment>
<dbReference type="AlphaFoldDB" id="A0A931AZX1"/>
<protein>
    <submittedName>
        <fullName evidence="2">Uncharacterized protein</fullName>
    </submittedName>
</protein>
<reference evidence="2" key="1">
    <citation type="submission" date="2020-11" db="EMBL/GenBank/DDBJ databases">
        <title>Isolation and identification of active actinomycetes.</title>
        <authorList>
            <person name="Yu B."/>
        </authorList>
    </citation>
    <scope>NUCLEOTIDE SEQUENCE</scope>
    <source>
        <strain evidence="2">NEAU-YB345</strain>
    </source>
</reference>
<feature type="transmembrane region" description="Helical" evidence="1">
    <location>
        <begin position="15"/>
        <end position="35"/>
    </location>
</feature>
<evidence type="ECO:0000313" key="3">
    <source>
        <dbReference type="Proteomes" id="UP000657385"/>
    </source>
</evidence>
<keyword evidence="3" id="KW-1185">Reference proteome</keyword>
<accession>A0A931AZX1</accession>
<name>A0A931AZX1_9ACTN</name>